<dbReference type="Proteomes" id="UP000734218">
    <property type="component" value="Unassembled WGS sequence"/>
</dbReference>
<dbReference type="PANTHER" id="PTHR12910:SF2">
    <property type="entry name" value="NADH DEHYDROGENASE [UBIQUINONE] 1 ALPHA SUBCOMPLEX SUBUNIT 12"/>
    <property type="match status" value="1"/>
</dbReference>
<evidence type="ECO:0000256" key="1">
    <source>
        <dbReference type="SAM" id="MobiDB-lite"/>
    </source>
</evidence>
<evidence type="ECO:0000313" key="2">
    <source>
        <dbReference type="EMBL" id="NJC33828.1"/>
    </source>
</evidence>
<accession>A0ABX0XKF0</accession>
<gene>
    <name evidence="2" type="ORF">GGR88_001302</name>
</gene>
<feature type="region of interest" description="Disordered" evidence="1">
    <location>
        <begin position="83"/>
        <end position="132"/>
    </location>
</feature>
<dbReference type="NCBIfam" id="NF006040">
    <property type="entry name" value="PRK08183.1"/>
    <property type="match status" value="1"/>
</dbReference>
<comment type="caution">
    <text evidence="2">The sequence shown here is derived from an EMBL/GenBank/DDBJ whole genome shotgun (WGS) entry which is preliminary data.</text>
</comment>
<dbReference type="PANTHER" id="PTHR12910">
    <property type="entry name" value="NADH-UBIQUINONE OXIDOREDUCTASE SUBUNIT B17.2"/>
    <property type="match status" value="1"/>
</dbReference>
<name>A0ABX0XKF0_9SPHN</name>
<dbReference type="InterPro" id="IPR007763">
    <property type="entry name" value="NDUFA12"/>
</dbReference>
<dbReference type="RefSeq" id="WP_167953765.1">
    <property type="nucleotide sequence ID" value="NZ_JAATJE010000001.1"/>
</dbReference>
<organism evidence="2 3">
    <name type="scientific">Sphingomonas jejuensis</name>
    <dbReference type="NCBI Taxonomy" id="904715"/>
    <lineage>
        <taxon>Bacteria</taxon>
        <taxon>Pseudomonadati</taxon>
        <taxon>Pseudomonadota</taxon>
        <taxon>Alphaproteobacteria</taxon>
        <taxon>Sphingomonadales</taxon>
        <taxon>Sphingomonadaceae</taxon>
        <taxon>Sphingomonas</taxon>
    </lineage>
</organism>
<dbReference type="EMBL" id="JAATJE010000001">
    <property type="protein sequence ID" value="NJC33828.1"/>
    <property type="molecule type" value="Genomic_DNA"/>
</dbReference>
<reference evidence="2 3" key="1">
    <citation type="submission" date="2020-03" db="EMBL/GenBank/DDBJ databases">
        <title>Genomic Encyclopedia of Type Strains, Phase IV (KMG-IV): sequencing the most valuable type-strain genomes for metagenomic binning, comparative biology and taxonomic classification.</title>
        <authorList>
            <person name="Goeker M."/>
        </authorList>
    </citation>
    <scope>NUCLEOTIDE SEQUENCE [LARGE SCALE GENOMIC DNA]</scope>
    <source>
        <strain evidence="2 3">DSM 27651</strain>
    </source>
</reference>
<protein>
    <submittedName>
        <fullName evidence="2">NADH:ubiquinone oxidoreductase subunit</fullName>
    </submittedName>
</protein>
<proteinExistence type="predicted"/>
<dbReference type="Pfam" id="PF05071">
    <property type="entry name" value="NDUFA12"/>
    <property type="match status" value="1"/>
</dbReference>
<keyword evidence="3" id="KW-1185">Reference proteome</keyword>
<evidence type="ECO:0000313" key="3">
    <source>
        <dbReference type="Proteomes" id="UP000734218"/>
    </source>
</evidence>
<sequence length="132" mass="14670">MGFFSSIFTWWNGATIGTSLFTRRHGRKVGVDTLGNTYFEGKDDGTGRRRRWVIYEGSNDASRVPPEWHGWLHNTLDDLPEEALPPLRGWEKPPAPNLTGTNQAYRPSGALEAGGRRPAATGDYQAWSPDAP</sequence>